<comment type="pathway">
    <text evidence="2">Cell wall biogenesis; peptidoglycan biosynthesis.</text>
</comment>
<protein>
    <recommendedName>
        <fullName evidence="4">serine-type D-Ala-D-Ala carboxypeptidase</fullName>
        <ecNumber evidence="4">3.4.16.4</ecNumber>
    </recommendedName>
</protein>
<evidence type="ECO:0000256" key="8">
    <source>
        <dbReference type="ARBA" id="ARBA00022801"/>
    </source>
</evidence>
<sequence length="386" mass="42096">MKICLTLVLSCVVVLAGTLWVHGQENEDDGEALTGLYARAAVLADGETGRILWGKNEDEPMAMASTTKIMTCLIALENGNLSDTVEISDYAASMPDVQLDAIAGDHFRLEDLLYALMLESDNDAAVAIAEHVGGSVEGFAEMMNARADELGCSHTRFVTPNGLDAEGHCTTAAELAKIASEAIKNETFVKIINTASHSFPNLEGNRQYQVNNKDSFLQMMDGAFGIKTGFTADAGYCFVGALNRDGRLYISVVLGSGWPPNKSYKWKDTVNLMNYGIDNYEKRAIGSDGLDAGILTVSGGCREEVALRADCHKMEMLMGTEEKGEVCVVKDLSKEAPIAAGTQVGWVYYKINGKIVESFPICTMEEVDKKSYGFCLEEMFRRWLTF</sequence>
<keyword evidence="11" id="KW-0961">Cell wall biogenesis/degradation</keyword>
<dbReference type="PANTHER" id="PTHR21581">
    <property type="entry name" value="D-ALANYL-D-ALANINE CARBOXYPEPTIDASE"/>
    <property type="match status" value="1"/>
</dbReference>
<evidence type="ECO:0000256" key="13">
    <source>
        <dbReference type="PIRSR" id="PIRSR618044-1"/>
    </source>
</evidence>
<comment type="function">
    <text evidence="1">Removes C-terminal D-alanyl residues from sugar-peptide cell wall precursors.</text>
</comment>
<evidence type="ECO:0000256" key="14">
    <source>
        <dbReference type="PIRSR" id="PIRSR618044-2"/>
    </source>
</evidence>
<comment type="caution">
    <text evidence="19">The sequence shown here is derived from an EMBL/GenBank/DDBJ whole genome shotgun (WGS) entry which is preliminary data.</text>
</comment>
<evidence type="ECO:0000256" key="6">
    <source>
        <dbReference type="ARBA" id="ARBA00022670"/>
    </source>
</evidence>
<organism evidence="19 20">
    <name type="scientific">Frisingicoccus caecimuris</name>
    <dbReference type="NCBI Taxonomy" id="1796636"/>
    <lineage>
        <taxon>Bacteria</taxon>
        <taxon>Bacillati</taxon>
        <taxon>Bacillota</taxon>
        <taxon>Clostridia</taxon>
        <taxon>Lachnospirales</taxon>
        <taxon>Lachnospiraceae</taxon>
        <taxon>Frisingicoccus</taxon>
    </lineage>
</organism>
<reference evidence="19 20" key="1">
    <citation type="submission" date="2019-03" db="EMBL/GenBank/DDBJ databases">
        <title>Genomic Encyclopedia of Type Strains, Phase IV (KMG-IV): sequencing the most valuable type-strain genomes for metagenomic binning, comparative biology and taxonomic classification.</title>
        <authorList>
            <person name="Goeker M."/>
        </authorList>
    </citation>
    <scope>NUCLEOTIDE SEQUENCE [LARGE SCALE GENOMIC DNA]</scope>
    <source>
        <strain evidence="19 20">DSM 28559</strain>
    </source>
</reference>
<dbReference type="InterPro" id="IPR012907">
    <property type="entry name" value="Peptidase_S11_C"/>
</dbReference>
<evidence type="ECO:0000256" key="5">
    <source>
        <dbReference type="ARBA" id="ARBA00022645"/>
    </source>
</evidence>
<dbReference type="GO" id="GO:0006508">
    <property type="term" value="P:proteolysis"/>
    <property type="evidence" value="ECO:0007669"/>
    <property type="project" value="UniProtKB-KW"/>
</dbReference>
<evidence type="ECO:0000256" key="15">
    <source>
        <dbReference type="RuleBase" id="RU004016"/>
    </source>
</evidence>
<feature type="binding site" evidence="14">
    <location>
        <position position="227"/>
    </location>
    <ligand>
        <name>substrate</name>
    </ligand>
</feature>
<gene>
    <name evidence="19" type="ORF">EV212_101221</name>
</gene>
<evidence type="ECO:0000313" key="19">
    <source>
        <dbReference type="EMBL" id="TCO86434.1"/>
    </source>
</evidence>
<feature type="signal peptide" evidence="16">
    <location>
        <begin position="1"/>
        <end position="23"/>
    </location>
</feature>
<keyword evidence="7 16" id="KW-0732">Signal</keyword>
<dbReference type="GO" id="GO:0008360">
    <property type="term" value="P:regulation of cell shape"/>
    <property type="evidence" value="ECO:0007669"/>
    <property type="project" value="UniProtKB-KW"/>
</dbReference>
<dbReference type="Gene3D" id="3.40.710.10">
    <property type="entry name" value="DD-peptidase/beta-lactamase superfamily"/>
    <property type="match status" value="1"/>
</dbReference>
<evidence type="ECO:0000313" key="20">
    <source>
        <dbReference type="Proteomes" id="UP000295711"/>
    </source>
</evidence>
<keyword evidence="5 19" id="KW-0121">Carboxypeptidase</keyword>
<dbReference type="InterPro" id="IPR012338">
    <property type="entry name" value="Beta-lactam/transpept-like"/>
</dbReference>
<dbReference type="Gene3D" id="2.60.410.10">
    <property type="entry name" value="D-Ala-D-Ala carboxypeptidase, C-terminal domain"/>
    <property type="match status" value="1"/>
</dbReference>
<dbReference type="GO" id="GO:0009002">
    <property type="term" value="F:serine-type D-Ala-D-Ala carboxypeptidase activity"/>
    <property type="evidence" value="ECO:0007669"/>
    <property type="project" value="UniProtKB-EC"/>
</dbReference>
<evidence type="ECO:0000256" key="12">
    <source>
        <dbReference type="ARBA" id="ARBA00034000"/>
    </source>
</evidence>
<dbReference type="GO" id="GO:0071555">
    <property type="term" value="P:cell wall organization"/>
    <property type="evidence" value="ECO:0007669"/>
    <property type="project" value="UniProtKB-KW"/>
</dbReference>
<comment type="similarity">
    <text evidence="3 15">Belongs to the peptidase S11 family.</text>
</comment>
<dbReference type="Pfam" id="PF00768">
    <property type="entry name" value="Peptidase_S11"/>
    <property type="match status" value="1"/>
</dbReference>
<dbReference type="PRINTS" id="PR00725">
    <property type="entry name" value="DADACBPTASE1"/>
</dbReference>
<dbReference type="AlphaFoldDB" id="A0A4R2LLB6"/>
<comment type="catalytic activity">
    <reaction evidence="12">
        <text>Preferential cleavage: (Ac)2-L-Lys-D-Ala-|-D-Ala. Also transpeptidation of peptidyl-alanyl moieties that are N-acyl substituents of D-alanine.</text>
        <dbReference type="EC" id="3.4.16.4"/>
    </reaction>
</comment>
<dbReference type="InterPro" id="IPR001967">
    <property type="entry name" value="Peptidase_S11_N"/>
</dbReference>
<dbReference type="SUPFAM" id="SSF69189">
    <property type="entry name" value="Penicillin-binding protein associated domain"/>
    <property type="match status" value="1"/>
</dbReference>
<evidence type="ECO:0000256" key="1">
    <source>
        <dbReference type="ARBA" id="ARBA00003217"/>
    </source>
</evidence>
<dbReference type="SUPFAM" id="SSF56601">
    <property type="entry name" value="beta-lactamase/transpeptidase-like"/>
    <property type="match status" value="1"/>
</dbReference>
<evidence type="ECO:0000259" key="17">
    <source>
        <dbReference type="Pfam" id="PF00768"/>
    </source>
</evidence>
<dbReference type="InterPro" id="IPR037167">
    <property type="entry name" value="Peptidase_S11_C_sf"/>
</dbReference>
<keyword evidence="8" id="KW-0378">Hydrolase</keyword>
<evidence type="ECO:0000259" key="18">
    <source>
        <dbReference type="Pfam" id="PF07943"/>
    </source>
</evidence>
<evidence type="ECO:0000256" key="16">
    <source>
        <dbReference type="SAM" id="SignalP"/>
    </source>
</evidence>
<dbReference type="UniPathway" id="UPA00219"/>
<evidence type="ECO:0000256" key="2">
    <source>
        <dbReference type="ARBA" id="ARBA00004752"/>
    </source>
</evidence>
<keyword evidence="10" id="KW-0573">Peptidoglycan synthesis</keyword>
<keyword evidence="20" id="KW-1185">Reference proteome</keyword>
<evidence type="ECO:0000256" key="3">
    <source>
        <dbReference type="ARBA" id="ARBA00007164"/>
    </source>
</evidence>
<evidence type="ECO:0000256" key="9">
    <source>
        <dbReference type="ARBA" id="ARBA00022960"/>
    </source>
</evidence>
<dbReference type="EC" id="3.4.16.4" evidence="4"/>
<proteinExistence type="inferred from homology"/>
<evidence type="ECO:0000256" key="11">
    <source>
        <dbReference type="ARBA" id="ARBA00023316"/>
    </source>
</evidence>
<feature type="domain" description="Peptidase S11 D-alanyl-D-alanine carboxypeptidase A N-terminal" evidence="17">
    <location>
        <begin position="36"/>
        <end position="255"/>
    </location>
</feature>
<dbReference type="EMBL" id="SLXA01000001">
    <property type="protein sequence ID" value="TCO86434.1"/>
    <property type="molecule type" value="Genomic_DNA"/>
</dbReference>
<name>A0A4R2LLB6_9FIRM</name>
<dbReference type="PANTHER" id="PTHR21581:SF33">
    <property type="entry name" value="D-ALANYL-D-ALANINE CARBOXYPEPTIDASE DACB"/>
    <property type="match status" value="1"/>
</dbReference>
<feature type="active site" description="Proton acceptor" evidence="13">
    <location>
        <position position="68"/>
    </location>
</feature>
<feature type="active site" evidence="13">
    <location>
        <position position="120"/>
    </location>
</feature>
<dbReference type="InterPro" id="IPR018044">
    <property type="entry name" value="Peptidase_S11"/>
</dbReference>
<dbReference type="RefSeq" id="WP_132087567.1">
    <property type="nucleotide sequence ID" value="NZ_JANKAQ010000002.1"/>
</dbReference>
<dbReference type="Pfam" id="PF07943">
    <property type="entry name" value="PBP5_C"/>
    <property type="match status" value="1"/>
</dbReference>
<dbReference type="GO" id="GO:0009252">
    <property type="term" value="P:peptidoglycan biosynthetic process"/>
    <property type="evidence" value="ECO:0007669"/>
    <property type="project" value="UniProtKB-UniPathway"/>
</dbReference>
<keyword evidence="9" id="KW-0133">Cell shape</keyword>
<dbReference type="InterPro" id="IPR015956">
    <property type="entry name" value="Peniciliin-bd_prot_C_sf"/>
</dbReference>
<accession>A0A4R2LLB6</accession>
<keyword evidence="6" id="KW-0645">Protease</keyword>
<evidence type="ECO:0000256" key="4">
    <source>
        <dbReference type="ARBA" id="ARBA00012448"/>
    </source>
</evidence>
<dbReference type="OrthoDB" id="9791132at2"/>
<feature type="active site" description="Acyl-ester intermediate" evidence="13">
    <location>
        <position position="65"/>
    </location>
</feature>
<feature type="chain" id="PRO_5020259550" description="serine-type D-Ala-D-Ala carboxypeptidase" evidence="16">
    <location>
        <begin position="24"/>
        <end position="386"/>
    </location>
</feature>
<dbReference type="Proteomes" id="UP000295711">
    <property type="component" value="Unassembled WGS sequence"/>
</dbReference>
<feature type="domain" description="Peptidase S11 D-Ala-D-Ala carboxypeptidase A C-terminal" evidence="18">
    <location>
        <begin position="324"/>
        <end position="369"/>
    </location>
</feature>
<evidence type="ECO:0000256" key="7">
    <source>
        <dbReference type="ARBA" id="ARBA00022729"/>
    </source>
</evidence>
<evidence type="ECO:0000256" key="10">
    <source>
        <dbReference type="ARBA" id="ARBA00022984"/>
    </source>
</evidence>